<dbReference type="InterPro" id="IPR006009">
    <property type="entry name" value="GlcNAc_MurG"/>
</dbReference>
<dbReference type="GO" id="GO:0051301">
    <property type="term" value="P:cell division"/>
    <property type="evidence" value="ECO:0007669"/>
    <property type="project" value="UniProtKB-KW"/>
</dbReference>
<dbReference type="EMBL" id="CAFBOL010000004">
    <property type="protein sequence ID" value="CAB4973002.1"/>
    <property type="molecule type" value="Genomic_DNA"/>
</dbReference>
<keyword evidence="3" id="KW-0328">Glycosyltransferase</keyword>
<evidence type="ECO:0000256" key="3">
    <source>
        <dbReference type="ARBA" id="ARBA00022676"/>
    </source>
</evidence>
<proteinExistence type="inferred from homology"/>
<sequence>MNTFAVVTGGGTSGHVLPALAVAESLVTAGHARATIHYVGTQRGVETTLVPPSGFPHTFLDIVGLQRGFGRRAMGRNVSLPFKLVRSLREATQLLRDLQPAVVVNLGGYGSFPATWAARRAGIPYVVVSYDRRPGLVSRLLAKRAAVCAVAFEGSALPHAEVTGAPIRSELLALDRSAARDSARDELALPRERFIVAVVCGSLGAAAVNEVVAAAVERLAGRSDLAVFHAVGDRFLTAAAPARDGASGILYRVIGYEQRMVQLYAAADLMVTRAGAGTIAELAAVGAPAIVVPWPGAAENHQLDNAKVLSDRGAAVLIEQPEFTVDRLIAEIDRFASQPHELDMVARAAHDAGAVHRSGRLVGAIERAANGAGS</sequence>
<dbReference type="AlphaFoldDB" id="A0A6J6A9E8"/>
<dbReference type="HAMAP" id="MF_00033">
    <property type="entry name" value="MurG"/>
    <property type="match status" value="1"/>
</dbReference>
<evidence type="ECO:0000313" key="12">
    <source>
        <dbReference type="EMBL" id="CAB4364304.1"/>
    </source>
</evidence>
<keyword evidence="9" id="KW-0961">Cell wall biogenesis/degradation</keyword>
<dbReference type="InterPro" id="IPR007235">
    <property type="entry name" value="Glyco_trans_28_C"/>
</dbReference>
<organism evidence="12">
    <name type="scientific">freshwater metagenome</name>
    <dbReference type="NCBI Taxonomy" id="449393"/>
    <lineage>
        <taxon>unclassified sequences</taxon>
        <taxon>metagenomes</taxon>
        <taxon>ecological metagenomes</taxon>
    </lineage>
</organism>
<dbReference type="InterPro" id="IPR004276">
    <property type="entry name" value="GlycoTrans_28_N"/>
</dbReference>
<keyword evidence="2" id="KW-0132">Cell division</keyword>
<keyword evidence="5" id="KW-0133">Cell shape</keyword>
<evidence type="ECO:0000256" key="1">
    <source>
        <dbReference type="ARBA" id="ARBA00022475"/>
    </source>
</evidence>
<evidence type="ECO:0000313" key="13">
    <source>
        <dbReference type="EMBL" id="CAB4732870.1"/>
    </source>
</evidence>
<dbReference type="EMBL" id="CAFAAV010000094">
    <property type="protein sequence ID" value="CAB4820487.1"/>
    <property type="molecule type" value="Genomic_DNA"/>
</dbReference>
<dbReference type="GO" id="GO:0008360">
    <property type="term" value="P:regulation of cell shape"/>
    <property type="evidence" value="ECO:0007669"/>
    <property type="project" value="UniProtKB-KW"/>
</dbReference>
<evidence type="ECO:0000256" key="5">
    <source>
        <dbReference type="ARBA" id="ARBA00022960"/>
    </source>
</evidence>
<name>A0A6J6A9E8_9ZZZZ</name>
<dbReference type="PANTHER" id="PTHR21015:SF22">
    <property type="entry name" value="GLYCOSYLTRANSFERASE"/>
    <property type="match status" value="1"/>
</dbReference>
<evidence type="ECO:0000313" key="14">
    <source>
        <dbReference type="EMBL" id="CAB4820487.1"/>
    </source>
</evidence>
<keyword evidence="6" id="KW-0573">Peptidoglycan synthesis</keyword>
<dbReference type="Pfam" id="PF04101">
    <property type="entry name" value="Glyco_tran_28_C"/>
    <property type="match status" value="1"/>
</dbReference>
<evidence type="ECO:0000256" key="9">
    <source>
        <dbReference type="ARBA" id="ARBA00023316"/>
    </source>
</evidence>
<keyword evidence="7" id="KW-0472">Membrane</keyword>
<evidence type="ECO:0000259" key="11">
    <source>
        <dbReference type="Pfam" id="PF04101"/>
    </source>
</evidence>
<keyword evidence="4" id="KW-0808">Transferase</keyword>
<protein>
    <submittedName>
        <fullName evidence="12">Unannotated protein</fullName>
    </submittedName>
</protein>
<evidence type="ECO:0000259" key="10">
    <source>
        <dbReference type="Pfam" id="PF03033"/>
    </source>
</evidence>
<dbReference type="GO" id="GO:0005975">
    <property type="term" value="P:carbohydrate metabolic process"/>
    <property type="evidence" value="ECO:0007669"/>
    <property type="project" value="InterPro"/>
</dbReference>
<evidence type="ECO:0000313" key="16">
    <source>
        <dbReference type="EMBL" id="CAB4973002.1"/>
    </source>
</evidence>
<dbReference type="GO" id="GO:0071555">
    <property type="term" value="P:cell wall organization"/>
    <property type="evidence" value="ECO:0007669"/>
    <property type="project" value="UniProtKB-KW"/>
</dbReference>
<dbReference type="EMBL" id="CAEZYF010000015">
    <property type="protein sequence ID" value="CAB4732870.1"/>
    <property type="molecule type" value="Genomic_DNA"/>
</dbReference>
<evidence type="ECO:0000256" key="8">
    <source>
        <dbReference type="ARBA" id="ARBA00023306"/>
    </source>
</evidence>
<dbReference type="GO" id="GO:0009252">
    <property type="term" value="P:peptidoglycan biosynthetic process"/>
    <property type="evidence" value="ECO:0007669"/>
    <property type="project" value="UniProtKB-KW"/>
</dbReference>
<dbReference type="EMBL" id="CAESGF010000012">
    <property type="protein sequence ID" value="CAB4364304.1"/>
    <property type="molecule type" value="Genomic_DNA"/>
</dbReference>
<dbReference type="Gene3D" id="3.40.50.2000">
    <property type="entry name" value="Glycogen Phosphorylase B"/>
    <property type="match status" value="2"/>
</dbReference>
<dbReference type="EMBL" id="CAFBMT010000021">
    <property type="protein sequence ID" value="CAB4950314.1"/>
    <property type="molecule type" value="Genomic_DNA"/>
</dbReference>
<keyword evidence="8" id="KW-0131">Cell cycle</keyword>
<feature type="domain" description="Glycosyl transferase family 28 C-terminal" evidence="11">
    <location>
        <begin position="196"/>
        <end position="349"/>
    </location>
</feature>
<dbReference type="Pfam" id="PF03033">
    <property type="entry name" value="Glyco_transf_28"/>
    <property type="match status" value="1"/>
</dbReference>
<evidence type="ECO:0000256" key="7">
    <source>
        <dbReference type="ARBA" id="ARBA00023136"/>
    </source>
</evidence>
<evidence type="ECO:0000256" key="4">
    <source>
        <dbReference type="ARBA" id="ARBA00022679"/>
    </source>
</evidence>
<feature type="domain" description="Glycosyltransferase family 28 N-terminal" evidence="10">
    <location>
        <begin position="6"/>
        <end position="146"/>
    </location>
</feature>
<keyword evidence="1" id="KW-1003">Cell membrane</keyword>
<dbReference type="PANTHER" id="PTHR21015">
    <property type="entry name" value="UDP-N-ACETYLGLUCOSAMINE--N-ACETYLMURAMYL-(PENTAPEPTIDE) PYROPHOSPHORYL-UNDECAPRENOL N-ACETYLGLUCOSAMINE TRANSFERASE 1"/>
    <property type="match status" value="1"/>
</dbReference>
<accession>A0A6J6A9E8</accession>
<evidence type="ECO:0000313" key="15">
    <source>
        <dbReference type="EMBL" id="CAB4950314.1"/>
    </source>
</evidence>
<dbReference type="GO" id="GO:0050511">
    <property type="term" value="F:undecaprenyldiphospho-muramoylpentapeptide beta-N-acetylglucosaminyltransferase activity"/>
    <property type="evidence" value="ECO:0007669"/>
    <property type="project" value="InterPro"/>
</dbReference>
<dbReference type="CDD" id="cd03785">
    <property type="entry name" value="GT28_MurG"/>
    <property type="match status" value="1"/>
</dbReference>
<evidence type="ECO:0000256" key="6">
    <source>
        <dbReference type="ARBA" id="ARBA00022984"/>
    </source>
</evidence>
<evidence type="ECO:0000256" key="2">
    <source>
        <dbReference type="ARBA" id="ARBA00022618"/>
    </source>
</evidence>
<dbReference type="SUPFAM" id="SSF53756">
    <property type="entry name" value="UDP-Glycosyltransferase/glycogen phosphorylase"/>
    <property type="match status" value="1"/>
</dbReference>
<reference evidence="12" key="1">
    <citation type="submission" date="2020-05" db="EMBL/GenBank/DDBJ databases">
        <authorList>
            <person name="Chiriac C."/>
            <person name="Salcher M."/>
            <person name="Ghai R."/>
            <person name="Kavagutti S V."/>
        </authorList>
    </citation>
    <scope>NUCLEOTIDE SEQUENCE</scope>
</reference>
<gene>
    <name evidence="13" type="ORF">UFOPK2656_02255</name>
    <name evidence="14" type="ORF">UFOPK3099_01356</name>
    <name evidence="15" type="ORF">UFOPK3651_02800</name>
    <name evidence="16" type="ORF">UFOPK3931_00285</name>
    <name evidence="12" type="ORF">UFOPK4189_02067</name>
</gene>